<evidence type="ECO:0008006" key="4">
    <source>
        <dbReference type="Google" id="ProtNLM"/>
    </source>
</evidence>
<dbReference type="InParanoid" id="A0A2P5HIM7"/>
<dbReference type="PANTHER" id="PTHR37827:SF1">
    <property type="entry name" value="HNH DOMAIN-CONTAINING PROTEIN"/>
    <property type="match status" value="1"/>
</dbReference>
<name>A0A2P5HIM7_DIAHE</name>
<evidence type="ECO:0000313" key="3">
    <source>
        <dbReference type="Proteomes" id="UP000094444"/>
    </source>
</evidence>
<feature type="region of interest" description="Disordered" evidence="1">
    <location>
        <begin position="25"/>
        <end position="60"/>
    </location>
</feature>
<dbReference type="EMBL" id="MAVT02001800">
    <property type="protein sequence ID" value="POS70107.1"/>
    <property type="molecule type" value="Genomic_DNA"/>
</dbReference>
<gene>
    <name evidence="2" type="ORF">DHEL01_v211496</name>
</gene>
<protein>
    <recommendedName>
        <fullName evidence="4">HNH domain-containing protein</fullName>
    </recommendedName>
</protein>
<dbReference type="OrthoDB" id="4850648at2759"/>
<accession>A0A2P5HIM7</accession>
<dbReference type="AlphaFoldDB" id="A0A2P5HIM7"/>
<dbReference type="STRING" id="158607.A0A2P5HIM7"/>
<dbReference type="PANTHER" id="PTHR37827">
    <property type="entry name" value="TUDOR DOMAIN-CONTAINING PROTEIN"/>
    <property type="match status" value="1"/>
</dbReference>
<sequence>MNKHSLKSHNFDQFRDVVGSALIEKIQRPQKTHGNKQRKRGKPATVQTATKSLEEETTEADAEDLSEFSDYISTLTFESLPPELQTITHRTWADNRDLQEKYTLPITSNDIADKIAPILDPEVSESLTTYGIIKPLAEDISTFLAPILTTYLTTTTTPPAAPSSTKSRTTECEICGRDWVPLTYHHLIPRFVHAKALKRGWHREEDLQSVAWLCRACHSFVHGIAGHEELAREFFTVERLLGREEVRSFAAWFEICGCARSFNMDLRAWREK</sequence>
<evidence type="ECO:0000313" key="2">
    <source>
        <dbReference type="EMBL" id="POS70107.1"/>
    </source>
</evidence>
<keyword evidence="3" id="KW-1185">Reference proteome</keyword>
<feature type="compositionally biased region" description="Basic residues" evidence="1">
    <location>
        <begin position="28"/>
        <end position="42"/>
    </location>
</feature>
<proteinExistence type="predicted"/>
<evidence type="ECO:0000256" key="1">
    <source>
        <dbReference type="SAM" id="MobiDB-lite"/>
    </source>
</evidence>
<dbReference type="Proteomes" id="UP000094444">
    <property type="component" value="Unassembled WGS sequence"/>
</dbReference>
<reference evidence="2" key="1">
    <citation type="submission" date="2017-09" db="EMBL/GenBank/DDBJ databases">
        <title>Polyketide synthases of a Diaporthe helianthi virulent isolate.</title>
        <authorList>
            <person name="Baroncelli R."/>
        </authorList>
    </citation>
    <scope>NUCLEOTIDE SEQUENCE [LARGE SCALE GENOMIC DNA]</scope>
    <source>
        <strain evidence="2">7/96</strain>
    </source>
</reference>
<comment type="caution">
    <text evidence="2">The sequence shown here is derived from an EMBL/GenBank/DDBJ whole genome shotgun (WGS) entry which is preliminary data.</text>
</comment>
<organism evidence="2 3">
    <name type="scientific">Diaporthe helianthi</name>
    <dbReference type="NCBI Taxonomy" id="158607"/>
    <lineage>
        <taxon>Eukaryota</taxon>
        <taxon>Fungi</taxon>
        <taxon>Dikarya</taxon>
        <taxon>Ascomycota</taxon>
        <taxon>Pezizomycotina</taxon>
        <taxon>Sordariomycetes</taxon>
        <taxon>Sordariomycetidae</taxon>
        <taxon>Diaporthales</taxon>
        <taxon>Diaporthaceae</taxon>
        <taxon>Diaporthe</taxon>
    </lineage>
</organism>